<proteinExistence type="predicted"/>
<evidence type="ECO:0000256" key="2">
    <source>
        <dbReference type="SAM" id="SignalP"/>
    </source>
</evidence>
<reference evidence="3 4" key="1">
    <citation type="submission" date="2018-05" db="EMBL/GenBank/DDBJ databases">
        <title>Draft genome sequence of Streptococcus panodentis CCUG 70867T.</title>
        <authorList>
            <person name="Salva-Serra F."/>
            <person name="Mendez V."/>
            <person name="Jaen-Luchoro D."/>
            <person name="Gonzales-Siles L."/>
            <person name="Karlsson R."/>
            <person name="Engstrom-Jakobsson H."/>
            <person name="Busquets A."/>
            <person name="Gomila M."/>
            <person name="Pineiro-Iglesias B."/>
            <person name="Bennasar-Figueras A."/>
            <person name="Seeger M."/>
            <person name="Moore E."/>
        </authorList>
    </citation>
    <scope>NUCLEOTIDE SEQUENCE [LARGE SCALE GENOMIC DNA]</scope>
    <source>
        <strain evidence="3 4">CCUG 70867</strain>
    </source>
</reference>
<feature type="compositionally biased region" description="Basic and acidic residues" evidence="1">
    <location>
        <begin position="116"/>
        <end position="129"/>
    </location>
</feature>
<organism evidence="3 4">
    <name type="scientific">Streptococcus panodentis</name>
    <dbReference type="NCBI Taxonomy" id="1581472"/>
    <lineage>
        <taxon>Bacteria</taxon>
        <taxon>Bacillati</taxon>
        <taxon>Bacillota</taxon>
        <taxon>Bacilli</taxon>
        <taxon>Lactobacillales</taxon>
        <taxon>Streptococcaceae</taxon>
        <taxon>Streptococcus</taxon>
    </lineage>
</organism>
<feature type="signal peptide" evidence="2">
    <location>
        <begin position="1"/>
        <end position="22"/>
    </location>
</feature>
<gene>
    <name evidence="3" type="ORF">DHL47_07855</name>
</gene>
<keyword evidence="4" id="KW-1185">Reference proteome</keyword>
<feature type="region of interest" description="Disordered" evidence="1">
    <location>
        <begin position="80"/>
        <end position="129"/>
    </location>
</feature>
<protein>
    <submittedName>
        <fullName evidence="3">Uncharacterized protein</fullName>
    </submittedName>
</protein>
<evidence type="ECO:0000313" key="4">
    <source>
        <dbReference type="Proteomes" id="UP001519349"/>
    </source>
</evidence>
<keyword evidence="2" id="KW-0732">Signal</keyword>
<feature type="compositionally biased region" description="Polar residues" evidence="1">
    <location>
        <begin position="83"/>
        <end position="103"/>
    </location>
</feature>
<feature type="chain" id="PRO_5046425460" evidence="2">
    <location>
        <begin position="23"/>
        <end position="129"/>
    </location>
</feature>
<dbReference type="RefSeq" id="WP_209551450.1">
    <property type="nucleotide sequence ID" value="NZ_QFAY01000014.1"/>
</dbReference>
<evidence type="ECO:0000313" key="3">
    <source>
        <dbReference type="EMBL" id="MBP2621229.1"/>
    </source>
</evidence>
<evidence type="ECO:0000256" key="1">
    <source>
        <dbReference type="SAM" id="MobiDB-lite"/>
    </source>
</evidence>
<accession>A0ABS5AZU1</accession>
<dbReference type="Proteomes" id="UP001519349">
    <property type="component" value="Unassembled WGS sequence"/>
</dbReference>
<dbReference type="EMBL" id="QFAY01000014">
    <property type="protein sequence ID" value="MBP2621229.1"/>
    <property type="molecule type" value="Genomic_DNA"/>
</dbReference>
<sequence>MKKILLILAALLLLTWTVQLRAADAASEQAAPAVKANNYTIKVLTENLKDSSQEEIDQFFEGLSDDTRICADKTGGFVYRSQDAPQVNPNQPDAAVSTNQAGQEQVHDINGPDSATVKEVKEALKSLKS</sequence>
<name>A0ABS5AZU1_9STRE</name>
<comment type="caution">
    <text evidence="3">The sequence shown here is derived from an EMBL/GenBank/DDBJ whole genome shotgun (WGS) entry which is preliminary data.</text>
</comment>